<keyword evidence="1" id="KW-1133">Transmembrane helix</keyword>
<proteinExistence type="predicted"/>
<sequence>MADRVYLKNRFFISAIIFGVLTLVIAVLVAYPALREIRTINRQVYEERVRLEKLYVKGQLQKKVRENYARIEGSIGFLDEILLQENNELPYIAAVEQAASDAGAELKINIGERKRQPNELISSLRFNLEVKGSWESIARFLESLEKMPWYSNIQESTFAVHQEKDNSSRIISASLAVDTFWLLAQ</sequence>
<dbReference type="Pfam" id="PF04350">
    <property type="entry name" value="PilO"/>
    <property type="match status" value="1"/>
</dbReference>
<dbReference type="GO" id="GO:0043107">
    <property type="term" value="P:type IV pilus-dependent motility"/>
    <property type="evidence" value="ECO:0007669"/>
    <property type="project" value="InterPro"/>
</dbReference>
<gene>
    <name evidence="2" type="ORF">A3H70_05125</name>
</gene>
<feature type="transmembrane region" description="Helical" evidence="1">
    <location>
        <begin position="12"/>
        <end position="34"/>
    </location>
</feature>
<protein>
    <submittedName>
        <fullName evidence="2">Uncharacterized protein</fullName>
    </submittedName>
</protein>
<accession>A0A1G2BQX4</accession>
<dbReference type="InterPro" id="IPR014717">
    <property type="entry name" value="Transl_elong_EF1B/ribsomal_bS6"/>
</dbReference>
<dbReference type="InterPro" id="IPR007445">
    <property type="entry name" value="PilO"/>
</dbReference>
<name>A0A1G2BQX4_9BACT</name>
<comment type="caution">
    <text evidence="2">The sequence shown here is derived from an EMBL/GenBank/DDBJ whole genome shotgun (WGS) entry which is preliminary data.</text>
</comment>
<evidence type="ECO:0000313" key="2">
    <source>
        <dbReference type="EMBL" id="OGY91246.1"/>
    </source>
</evidence>
<dbReference type="STRING" id="1798553.A3H70_05125"/>
<dbReference type="Gene3D" id="3.30.70.60">
    <property type="match status" value="1"/>
</dbReference>
<keyword evidence="1" id="KW-0812">Transmembrane</keyword>
<keyword evidence="1" id="KW-0472">Membrane</keyword>
<dbReference type="EMBL" id="MHKO01000050">
    <property type="protein sequence ID" value="OGY91246.1"/>
    <property type="molecule type" value="Genomic_DNA"/>
</dbReference>
<evidence type="ECO:0000313" key="3">
    <source>
        <dbReference type="Proteomes" id="UP000178109"/>
    </source>
</evidence>
<organism evidence="2 3">
    <name type="scientific">Candidatus Komeilibacteria bacterium RIFCSPLOWO2_02_FULL_48_11</name>
    <dbReference type="NCBI Taxonomy" id="1798553"/>
    <lineage>
        <taxon>Bacteria</taxon>
        <taxon>Candidatus Komeiliibacteriota</taxon>
    </lineage>
</organism>
<dbReference type="AlphaFoldDB" id="A0A1G2BQX4"/>
<dbReference type="Proteomes" id="UP000178109">
    <property type="component" value="Unassembled WGS sequence"/>
</dbReference>
<evidence type="ECO:0000256" key="1">
    <source>
        <dbReference type="SAM" id="Phobius"/>
    </source>
</evidence>
<dbReference type="GO" id="GO:0043683">
    <property type="term" value="P:type IV pilus assembly"/>
    <property type="evidence" value="ECO:0007669"/>
    <property type="project" value="InterPro"/>
</dbReference>
<reference evidence="2 3" key="1">
    <citation type="journal article" date="2016" name="Nat. Commun.">
        <title>Thousands of microbial genomes shed light on interconnected biogeochemical processes in an aquifer system.</title>
        <authorList>
            <person name="Anantharaman K."/>
            <person name="Brown C.T."/>
            <person name="Hug L.A."/>
            <person name="Sharon I."/>
            <person name="Castelle C.J."/>
            <person name="Probst A.J."/>
            <person name="Thomas B.C."/>
            <person name="Singh A."/>
            <person name="Wilkins M.J."/>
            <person name="Karaoz U."/>
            <person name="Brodie E.L."/>
            <person name="Williams K.H."/>
            <person name="Hubbard S.S."/>
            <person name="Banfield J.F."/>
        </authorList>
    </citation>
    <scope>NUCLEOTIDE SEQUENCE [LARGE SCALE GENOMIC DNA]</scope>
</reference>